<protein>
    <submittedName>
        <fullName evidence="2">4 kDa protein</fullName>
    </submittedName>
</protein>
<sequence length="36" mass="3923">MLCCSASVKFSNGLQLSLLICACLFAVLIVSCCRRR</sequence>
<evidence type="ECO:0000313" key="2">
    <source>
        <dbReference type="EMBL" id="AXI81939.1"/>
    </source>
</evidence>
<dbReference type="EMBL" id="MH521089">
    <property type="protein sequence ID" value="AXI81939.1"/>
    <property type="molecule type" value="Genomic_RNA"/>
</dbReference>
<proteinExistence type="predicted"/>
<feature type="transmembrane region" description="Helical" evidence="1">
    <location>
        <begin position="14"/>
        <end position="33"/>
    </location>
</feature>
<keyword evidence="1" id="KW-1133">Transmembrane helix</keyword>
<evidence type="ECO:0000256" key="1">
    <source>
        <dbReference type="SAM" id="Phobius"/>
    </source>
</evidence>
<organism evidence="2">
    <name type="scientific">Grapevine leafroll-associated virus 3</name>
    <dbReference type="NCBI Taxonomy" id="55951"/>
    <lineage>
        <taxon>Viruses</taxon>
        <taxon>Riboviria</taxon>
        <taxon>Orthornavirae</taxon>
        <taxon>Kitrinoviricota</taxon>
        <taxon>Alsuviricetes</taxon>
        <taxon>Martellivirales</taxon>
        <taxon>Closteroviridae</taxon>
        <taxon>Ampelovirus</taxon>
        <taxon>Ampelovirus trivitis</taxon>
    </lineage>
</organism>
<gene>
    <name evidence="2" type="primary">ORF11</name>
</gene>
<reference evidence="2" key="1">
    <citation type="submission" date="2018-06" db="EMBL/GenBank/DDBJ databases">
        <title>Characterization of grapevine leafroll-associated virus 3 genetic variants and application towards RT-qPCR assay design.</title>
        <authorList>
            <person name="Al Rwahnih M."/>
            <person name="Diaz-Lara A."/>
        </authorList>
    </citation>
    <scope>NUCLEOTIDE SEQUENCE</scope>
    <source>
        <strain evidence="2">BHA172</strain>
    </source>
</reference>
<keyword evidence="1" id="KW-0812">Transmembrane</keyword>
<accession>A0A345T7I4</accession>
<keyword evidence="1" id="KW-0472">Membrane</keyword>
<name>A0A345T7I4_9CLOS</name>